<evidence type="ECO:0000313" key="1">
    <source>
        <dbReference type="EMBL" id="OBS69989.1"/>
    </source>
</evidence>
<accession>A0A1A6GVM1</accession>
<organism evidence="1 2">
    <name type="scientific">Neotoma lepida</name>
    <name type="common">Desert woodrat</name>
    <dbReference type="NCBI Taxonomy" id="56216"/>
    <lineage>
        <taxon>Eukaryota</taxon>
        <taxon>Metazoa</taxon>
        <taxon>Chordata</taxon>
        <taxon>Craniata</taxon>
        <taxon>Vertebrata</taxon>
        <taxon>Euteleostomi</taxon>
        <taxon>Mammalia</taxon>
        <taxon>Eutheria</taxon>
        <taxon>Euarchontoglires</taxon>
        <taxon>Glires</taxon>
        <taxon>Rodentia</taxon>
        <taxon>Myomorpha</taxon>
        <taxon>Muroidea</taxon>
        <taxon>Cricetidae</taxon>
        <taxon>Neotominae</taxon>
        <taxon>Neotoma</taxon>
    </lineage>
</organism>
<keyword evidence="2" id="KW-1185">Reference proteome</keyword>
<proteinExistence type="predicted"/>
<dbReference type="STRING" id="56216.A0A1A6GVM1"/>
<dbReference type="EMBL" id="LZPO01066518">
    <property type="protein sequence ID" value="OBS69989.1"/>
    <property type="molecule type" value="Genomic_DNA"/>
</dbReference>
<protein>
    <submittedName>
        <fullName evidence="1">Uncharacterized protein</fullName>
    </submittedName>
</protein>
<dbReference type="Proteomes" id="UP000092124">
    <property type="component" value="Unassembled WGS sequence"/>
</dbReference>
<comment type="caution">
    <text evidence="1">The sequence shown here is derived from an EMBL/GenBank/DDBJ whole genome shotgun (WGS) entry which is preliminary data.</text>
</comment>
<sequence length="235" mass="25799">MIIGTSQADCPVLIIGDGVVNFKLVSPRMGKLMGLHTGYKTASCCCQQNDFHQATLEPEETRELRKLSPRFKKNAHNSDTITLVPNSGCNGDKRLGQVPICFGLRDGTPIDMMVLVKSHCYKLRLVSYHQLIHPISLCVCSSKISIKLVVLAVSLRAKSKLVFSSLTLYQSISQLNVKKVCIKDTSFGNIASNSNNISTMEAAVFTSPVIYATRLSKGSHNLQVCSAEREDCTLF</sequence>
<reference evidence="1 2" key="1">
    <citation type="submission" date="2016-06" db="EMBL/GenBank/DDBJ databases">
        <title>The Draft Genome Sequence and Annotation of the Desert Woodrat Neotoma lepida.</title>
        <authorList>
            <person name="Campbell M."/>
            <person name="Oakeson K.F."/>
            <person name="Yandell M."/>
            <person name="Halpert J.R."/>
            <person name="Dearing D."/>
        </authorList>
    </citation>
    <scope>NUCLEOTIDE SEQUENCE [LARGE SCALE GENOMIC DNA]</scope>
    <source>
        <strain evidence="1">417</strain>
        <tissue evidence="1">Liver</tissue>
    </source>
</reference>
<feature type="non-terminal residue" evidence="1">
    <location>
        <position position="235"/>
    </location>
</feature>
<name>A0A1A6GVM1_NEOLE</name>
<evidence type="ECO:0000313" key="2">
    <source>
        <dbReference type="Proteomes" id="UP000092124"/>
    </source>
</evidence>
<dbReference type="AlphaFoldDB" id="A0A1A6GVM1"/>
<gene>
    <name evidence="1" type="ORF">A6R68_01471</name>
</gene>